<gene>
    <name evidence="2" type="ORF">EJ357_24890</name>
</gene>
<dbReference type="OrthoDB" id="10013201at2"/>
<organism evidence="2 3">
    <name type="scientific">Streptomyces cyaneochromogenes</name>
    <dbReference type="NCBI Taxonomy" id="2496836"/>
    <lineage>
        <taxon>Bacteria</taxon>
        <taxon>Bacillati</taxon>
        <taxon>Actinomycetota</taxon>
        <taxon>Actinomycetes</taxon>
        <taxon>Kitasatosporales</taxon>
        <taxon>Streptomycetaceae</taxon>
        <taxon>Streptomyces</taxon>
    </lineage>
</organism>
<reference evidence="2 3" key="1">
    <citation type="journal article" date="2019" name="Int. J. Syst. Evol. Microbiol.">
        <title>Streptomyces cyaneochromogenes sp. nov., a blue pigment-producing actinomycete from manganese-contaminated soil.</title>
        <authorList>
            <person name="Tang X."/>
            <person name="Zhao J."/>
            <person name="Li K."/>
            <person name="Chen Z."/>
            <person name="Sun Y."/>
            <person name="Gao J."/>
        </authorList>
    </citation>
    <scope>NUCLEOTIDE SEQUENCE [LARGE SCALE GENOMIC DNA]</scope>
    <source>
        <strain evidence="2 3">MK-45</strain>
    </source>
</reference>
<dbReference type="AlphaFoldDB" id="A0A3Q9EP91"/>
<feature type="region of interest" description="Disordered" evidence="1">
    <location>
        <begin position="23"/>
        <end position="53"/>
    </location>
</feature>
<evidence type="ECO:0000313" key="3">
    <source>
        <dbReference type="Proteomes" id="UP000280298"/>
    </source>
</evidence>
<evidence type="ECO:0000313" key="2">
    <source>
        <dbReference type="EMBL" id="AZQ36294.1"/>
    </source>
</evidence>
<feature type="region of interest" description="Disordered" evidence="1">
    <location>
        <begin position="68"/>
        <end position="91"/>
    </location>
</feature>
<dbReference type="KEGG" id="scya:EJ357_24890"/>
<dbReference type="EMBL" id="CP034539">
    <property type="protein sequence ID" value="AZQ36294.1"/>
    <property type="molecule type" value="Genomic_DNA"/>
</dbReference>
<accession>A0A3Q9EP91</accession>
<evidence type="ECO:0000256" key="1">
    <source>
        <dbReference type="SAM" id="MobiDB-lite"/>
    </source>
</evidence>
<proteinExistence type="predicted"/>
<sequence>MSAKSRLPRDAWHALSLNRAKAHVQPVRGLPPGTPRARSPMTPRCPPSGRTTGLCGRDLGACVRAGGRREVPGTPCSGPTGVQPESLVGRG</sequence>
<name>A0A3Q9EP91_9ACTN</name>
<dbReference type="Proteomes" id="UP000280298">
    <property type="component" value="Chromosome"/>
</dbReference>
<protein>
    <submittedName>
        <fullName evidence="2">Uncharacterized protein</fullName>
    </submittedName>
</protein>
<keyword evidence="3" id="KW-1185">Reference proteome</keyword>